<keyword evidence="3" id="KW-0597">Phosphoprotein</keyword>
<dbReference type="PROSITE" id="PS50112">
    <property type="entry name" value="PAS"/>
    <property type="match status" value="1"/>
</dbReference>
<evidence type="ECO:0000256" key="3">
    <source>
        <dbReference type="ARBA" id="ARBA00022553"/>
    </source>
</evidence>
<dbReference type="Pfam" id="PF00512">
    <property type="entry name" value="HisKA"/>
    <property type="match status" value="1"/>
</dbReference>
<dbReference type="Gene3D" id="3.30.565.10">
    <property type="entry name" value="Histidine kinase-like ATPase, C-terminal domain"/>
    <property type="match status" value="1"/>
</dbReference>
<gene>
    <name evidence="11" type="ORF">ACFQ38_17035</name>
</gene>
<dbReference type="SMART" id="SM00387">
    <property type="entry name" value="HATPase_c"/>
    <property type="match status" value="1"/>
</dbReference>
<dbReference type="PANTHER" id="PTHR43065:SF46">
    <property type="entry name" value="C4-DICARBOXYLATE TRANSPORT SENSOR PROTEIN DCTB"/>
    <property type="match status" value="1"/>
</dbReference>
<evidence type="ECO:0000313" key="12">
    <source>
        <dbReference type="Proteomes" id="UP001597231"/>
    </source>
</evidence>
<keyword evidence="6" id="KW-0418">Kinase</keyword>
<evidence type="ECO:0000259" key="9">
    <source>
        <dbReference type="PROSITE" id="PS50109"/>
    </source>
</evidence>
<dbReference type="RefSeq" id="WP_381482445.1">
    <property type="nucleotide sequence ID" value="NZ_JBHTLT010000130.1"/>
</dbReference>
<keyword evidence="5" id="KW-0547">Nucleotide-binding</keyword>
<evidence type="ECO:0000256" key="2">
    <source>
        <dbReference type="ARBA" id="ARBA00012438"/>
    </source>
</evidence>
<reference evidence="12" key="1">
    <citation type="journal article" date="2019" name="Int. J. Syst. Evol. Microbiol.">
        <title>The Global Catalogue of Microorganisms (GCM) 10K type strain sequencing project: providing services to taxonomists for standard genome sequencing and annotation.</title>
        <authorList>
            <consortium name="The Broad Institute Genomics Platform"/>
            <consortium name="The Broad Institute Genome Sequencing Center for Infectious Disease"/>
            <person name="Wu L."/>
            <person name="Ma J."/>
        </authorList>
    </citation>
    <scope>NUCLEOTIDE SEQUENCE [LARGE SCALE GENOMIC DNA]</scope>
    <source>
        <strain evidence="12">CCUG 53915</strain>
    </source>
</reference>
<keyword evidence="4" id="KW-0808">Transferase</keyword>
<dbReference type="InterPro" id="IPR036097">
    <property type="entry name" value="HisK_dim/P_sf"/>
</dbReference>
<name>A0ABW3U1Y1_9BACL</name>
<dbReference type="SMART" id="SM00388">
    <property type="entry name" value="HisKA"/>
    <property type="match status" value="1"/>
</dbReference>
<protein>
    <recommendedName>
        <fullName evidence="2">histidine kinase</fullName>
        <ecNumber evidence="2">2.7.13.3</ecNumber>
    </recommendedName>
</protein>
<dbReference type="InterPro" id="IPR003594">
    <property type="entry name" value="HATPase_dom"/>
</dbReference>
<dbReference type="InterPro" id="IPR000014">
    <property type="entry name" value="PAS"/>
</dbReference>
<comment type="caution">
    <text evidence="11">The sequence shown here is derived from an EMBL/GenBank/DDBJ whole genome shotgun (WGS) entry which is preliminary data.</text>
</comment>
<dbReference type="Pfam" id="PF02518">
    <property type="entry name" value="HATPase_c"/>
    <property type="match status" value="1"/>
</dbReference>
<feature type="domain" description="PAS" evidence="10">
    <location>
        <begin position="117"/>
        <end position="191"/>
    </location>
</feature>
<dbReference type="SUPFAM" id="SSF47384">
    <property type="entry name" value="Homodimeric domain of signal transducing histidine kinase"/>
    <property type="match status" value="1"/>
</dbReference>
<keyword evidence="12" id="KW-1185">Reference proteome</keyword>
<dbReference type="GO" id="GO:0005524">
    <property type="term" value="F:ATP binding"/>
    <property type="evidence" value="ECO:0007669"/>
    <property type="project" value="UniProtKB-KW"/>
</dbReference>
<dbReference type="InterPro" id="IPR035965">
    <property type="entry name" value="PAS-like_dom_sf"/>
</dbReference>
<keyword evidence="8" id="KW-0902">Two-component regulatory system</keyword>
<dbReference type="InterPro" id="IPR003661">
    <property type="entry name" value="HisK_dim/P_dom"/>
</dbReference>
<comment type="catalytic activity">
    <reaction evidence="1">
        <text>ATP + protein L-histidine = ADP + protein N-phospho-L-histidine.</text>
        <dbReference type="EC" id="2.7.13.3"/>
    </reaction>
</comment>
<organism evidence="11 12">
    <name type="scientific">Sporosarcina contaminans</name>
    <dbReference type="NCBI Taxonomy" id="633403"/>
    <lineage>
        <taxon>Bacteria</taxon>
        <taxon>Bacillati</taxon>
        <taxon>Bacillota</taxon>
        <taxon>Bacilli</taxon>
        <taxon>Bacillales</taxon>
        <taxon>Caryophanaceae</taxon>
        <taxon>Sporosarcina</taxon>
    </lineage>
</organism>
<dbReference type="SUPFAM" id="SSF55785">
    <property type="entry name" value="PYP-like sensor domain (PAS domain)"/>
    <property type="match status" value="1"/>
</dbReference>
<dbReference type="InterPro" id="IPR005467">
    <property type="entry name" value="His_kinase_dom"/>
</dbReference>
<dbReference type="InterPro" id="IPR036890">
    <property type="entry name" value="HATPase_C_sf"/>
</dbReference>
<dbReference type="PROSITE" id="PS50109">
    <property type="entry name" value="HIS_KIN"/>
    <property type="match status" value="1"/>
</dbReference>
<dbReference type="Proteomes" id="UP001597231">
    <property type="component" value="Unassembled WGS sequence"/>
</dbReference>
<evidence type="ECO:0000256" key="7">
    <source>
        <dbReference type="ARBA" id="ARBA00022840"/>
    </source>
</evidence>
<dbReference type="EC" id="2.7.13.3" evidence="2"/>
<sequence length="475" mass="53452">MDNHEKALKSMSLLMDDSKRPGLVLDIDGAIRGMNDHFKIHFTAASGNIKDLIDLTSQRTWDQFVERALHAQEMIMELLPMTFKDEQRNEYHVHLIYMPDLKQVIALFDAPTLNDRLSNVYVNAFRKSNNFMLLVDLKGEIYDVNEMHSKFINKSREELIGKSLSVITKLIHPDKTAEYTNAHLAKAKEKGQVDVIIPFYRAHDDTRYYHITTYHDKETNMFIIQMADCTEKENLEVQLAHSGSLSAVGQLAASVAHEIRNPITTLKGFTQLLRVSASEDSIRYITVIEDEIERMESILSQMLVLSKPSVKKKAAFSLSELIEDMASVLYPKALMEGIEIIKKSDFKKAPMIFGDAAKMKQVLLNLFKNSLDAMQAGGTLTICLQESDDLLVLSVQDTGKGMNHNQINQVFMPFFSSKPGGTGLGLPFVLKTVEEHGGTISVESEVGKGTLFTIKIPFAADKYLQLVKDRESIVS</sequence>
<dbReference type="Gene3D" id="3.30.450.20">
    <property type="entry name" value="PAS domain"/>
    <property type="match status" value="1"/>
</dbReference>
<evidence type="ECO:0000256" key="1">
    <source>
        <dbReference type="ARBA" id="ARBA00000085"/>
    </source>
</evidence>
<evidence type="ECO:0000256" key="5">
    <source>
        <dbReference type="ARBA" id="ARBA00022741"/>
    </source>
</evidence>
<evidence type="ECO:0000313" key="11">
    <source>
        <dbReference type="EMBL" id="MFD1206803.1"/>
    </source>
</evidence>
<dbReference type="InterPro" id="IPR004358">
    <property type="entry name" value="Sig_transdc_His_kin-like_C"/>
</dbReference>
<dbReference type="Gene3D" id="1.10.287.130">
    <property type="match status" value="1"/>
</dbReference>
<evidence type="ECO:0000256" key="4">
    <source>
        <dbReference type="ARBA" id="ARBA00022679"/>
    </source>
</evidence>
<evidence type="ECO:0000259" key="10">
    <source>
        <dbReference type="PROSITE" id="PS50112"/>
    </source>
</evidence>
<feature type="domain" description="Histidine kinase" evidence="9">
    <location>
        <begin position="254"/>
        <end position="460"/>
    </location>
</feature>
<dbReference type="NCBIfam" id="TIGR00229">
    <property type="entry name" value="sensory_box"/>
    <property type="match status" value="1"/>
</dbReference>
<dbReference type="SUPFAM" id="SSF55874">
    <property type="entry name" value="ATPase domain of HSP90 chaperone/DNA topoisomerase II/histidine kinase"/>
    <property type="match status" value="1"/>
</dbReference>
<accession>A0ABW3U1Y1</accession>
<dbReference type="PANTHER" id="PTHR43065">
    <property type="entry name" value="SENSOR HISTIDINE KINASE"/>
    <property type="match status" value="1"/>
</dbReference>
<dbReference type="CDD" id="cd00075">
    <property type="entry name" value="HATPase"/>
    <property type="match status" value="1"/>
</dbReference>
<proteinExistence type="predicted"/>
<evidence type="ECO:0000256" key="8">
    <source>
        <dbReference type="ARBA" id="ARBA00023012"/>
    </source>
</evidence>
<dbReference type="EMBL" id="JBHTLT010000130">
    <property type="protein sequence ID" value="MFD1206803.1"/>
    <property type="molecule type" value="Genomic_DNA"/>
</dbReference>
<dbReference type="Pfam" id="PF13426">
    <property type="entry name" value="PAS_9"/>
    <property type="match status" value="1"/>
</dbReference>
<dbReference type="CDD" id="cd00130">
    <property type="entry name" value="PAS"/>
    <property type="match status" value="1"/>
</dbReference>
<dbReference type="CDD" id="cd00082">
    <property type="entry name" value="HisKA"/>
    <property type="match status" value="1"/>
</dbReference>
<keyword evidence="7 11" id="KW-0067">ATP-binding</keyword>
<evidence type="ECO:0000256" key="6">
    <source>
        <dbReference type="ARBA" id="ARBA00022777"/>
    </source>
</evidence>
<dbReference type="PRINTS" id="PR00344">
    <property type="entry name" value="BCTRLSENSOR"/>
</dbReference>